<dbReference type="STRING" id="394096.DB31_1987"/>
<sequence length="219" mass="23126">MRPTLDNLLTQAYPADAASFGKALEAARQELARNQAVRRWRTQALWVFISTVAMVVLMASVLLVLEQMTLGMLLSKAPLFVLLWVTGAVCAWGALSPRGERLRAAGIVLSAVSAAALVLARGESHVEATLPGWVCSASHVAVGLGPLIVAVLALRSASFRPMRALVAGLSVGTTGALVGELACSQGRMHVMGYHLTAWAVIAGVEWAVSRTLKSRSFAP</sequence>
<evidence type="ECO:0000313" key="2">
    <source>
        <dbReference type="EMBL" id="KFE64193.1"/>
    </source>
</evidence>
<dbReference type="OrthoDB" id="5518744at2"/>
<proteinExistence type="predicted"/>
<evidence type="ECO:0000256" key="1">
    <source>
        <dbReference type="SAM" id="Phobius"/>
    </source>
</evidence>
<protein>
    <submittedName>
        <fullName evidence="2">Carotenogenesis protein carR</fullName>
    </submittedName>
</protein>
<reference evidence="2 3" key="1">
    <citation type="submission" date="2014-04" db="EMBL/GenBank/DDBJ databases">
        <title>Genome assembly of Hyalangium minutum DSM 14724.</title>
        <authorList>
            <person name="Sharma G."/>
            <person name="Subramanian S."/>
        </authorList>
    </citation>
    <scope>NUCLEOTIDE SEQUENCE [LARGE SCALE GENOMIC DNA]</scope>
    <source>
        <strain evidence="2 3">DSM 14724</strain>
    </source>
</reference>
<keyword evidence="1" id="KW-0812">Transmembrane</keyword>
<keyword evidence="3" id="KW-1185">Reference proteome</keyword>
<dbReference type="RefSeq" id="WP_044194155.1">
    <property type="nucleotide sequence ID" value="NZ_JMCB01000014.1"/>
</dbReference>
<dbReference type="Proteomes" id="UP000028725">
    <property type="component" value="Unassembled WGS sequence"/>
</dbReference>
<feature type="transmembrane region" description="Helical" evidence="1">
    <location>
        <begin position="44"/>
        <end position="65"/>
    </location>
</feature>
<feature type="transmembrane region" description="Helical" evidence="1">
    <location>
        <begin position="131"/>
        <end position="152"/>
    </location>
</feature>
<accession>A0A085W930</accession>
<organism evidence="2 3">
    <name type="scientific">Hyalangium minutum</name>
    <dbReference type="NCBI Taxonomy" id="394096"/>
    <lineage>
        <taxon>Bacteria</taxon>
        <taxon>Pseudomonadati</taxon>
        <taxon>Myxococcota</taxon>
        <taxon>Myxococcia</taxon>
        <taxon>Myxococcales</taxon>
        <taxon>Cystobacterineae</taxon>
        <taxon>Archangiaceae</taxon>
        <taxon>Hyalangium</taxon>
    </lineage>
</organism>
<dbReference type="AlphaFoldDB" id="A0A085W930"/>
<evidence type="ECO:0000313" key="3">
    <source>
        <dbReference type="Proteomes" id="UP000028725"/>
    </source>
</evidence>
<keyword evidence="1" id="KW-0472">Membrane</keyword>
<keyword evidence="1" id="KW-1133">Transmembrane helix</keyword>
<dbReference type="EMBL" id="JMCB01000014">
    <property type="protein sequence ID" value="KFE64193.1"/>
    <property type="molecule type" value="Genomic_DNA"/>
</dbReference>
<gene>
    <name evidence="2" type="ORF">DB31_1987</name>
</gene>
<feature type="transmembrane region" description="Helical" evidence="1">
    <location>
        <begin position="102"/>
        <end position="119"/>
    </location>
</feature>
<comment type="caution">
    <text evidence="2">The sequence shown here is derived from an EMBL/GenBank/DDBJ whole genome shotgun (WGS) entry which is preliminary data.</text>
</comment>
<feature type="transmembrane region" description="Helical" evidence="1">
    <location>
        <begin position="77"/>
        <end position="95"/>
    </location>
</feature>
<name>A0A085W930_9BACT</name>